<reference evidence="10 11" key="1">
    <citation type="submission" date="2009-11" db="EMBL/GenBank/DDBJ databases">
        <title>Annotation of Allomyces macrogynus ATCC 38327.</title>
        <authorList>
            <consortium name="The Broad Institute Genome Sequencing Platform"/>
            <person name="Russ C."/>
            <person name="Cuomo C."/>
            <person name="Burger G."/>
            <person name="Gray M.W."/>
            <person name="Holland P.W.H."/>
            <person name="King N."/>
            <person name="Lang F.B.F."/>
            <person name="Roger A.J."/>
            <person name="Ruiz-Trillo I."/>
            <person name="Young S.K."/>
            <person name="Zeng Q."/>
            <person name="Gargeya S."/>
            <person name="Fitzgerald M."/>
            <person name="Haas B."/>
            <person name="Abouelleil A."/>
            <person name="Alvarado L."/>
            <person name="Arachchi H.M."/>
            <person name="Berlin A."/>
            <person name="Chapman S.B."/>
            <person name="Gearin G."/>
            <person name="Goldberg J."/>
            <person name="Griggs A."/>
            <person name="Gujja S."/>
            <person name="Hansen M."/>
            <person name="Heiman D."/>
            <person name="Howarth C."/>
            <person name="Larimer J."/>
            <person name="Lui A."/>
            <person name="MacDonald P.J.P."/>
            <person name="McCowen C."/>
            <person name="Montmayeur A."/>
            <person name="Murphy C."/>
            <person name="Neiman D."/>
            <person name="Pearson M."/>
            <person name="Priest M."/>
            <person name="Roberts A."/>
            <person name="Saif S."/>
            <person name="Shea T."/>
            <person name="Sisk P."/>
            <person name="Stolte C."/>
            <person name="Sykes S."/>
            <person name="Wortman J."/>
            <person name="Nusbaum C."/>
            <person name="Birren B."/>
        </authorList>
    </citation>
    <scope>NUCLEOTIDE SEQUENCE [LARGE SCALE GENOMIC DNA]</scope>
    <source>
        <strain evidence="10 11">ATCC 38327</strain>
    </source>
</reference>
<keyword evidence="6" id="KW-0408">Iron</keyword>
<comment type="similarity">
    <text evidence="2">Belongs to the gamma-BBH/TMLD family.</text>
</comment>
<gene>
    <name evidence="10" type="ORF">AMAG_07282</name>
</gene>
<dbReference type="InterPro" id="IPR038492">
    <property type="entry name" value="GBBH-like_N_sf"/>
</dbReference>
<dbReference type="AlphaFoldDB" id="A0A0L0SHV6"/>
<dbReference type="GO" id="GO:0045329">
    <property type="term" value="P:carnitine biosynthetic process"/>
    <property type="evidence" value="ECO:0007669"/>
    <property type="project" value="TreeGrafter"/>
</dbReference>
<dbReference type="InterPro" id="IPR050411">
    <property type="entry name" value="AlphaKG_dependent_hydroxylases"/>
</dbReference>
<evidence type="ECO:0000256" key="4">
    <source>
        <dbReference type="ARBA" id="ARBA00022964"/>
    </source>
</evidence>
<name>A0A0L0SHV6_ALLM3</name>
<dbReference type="InterPro" id="IPR010376">
    <property type="entry name" value="GBBH-like_N"/>
</dbReference>
<evidence type="ECO:0000256" key="7">
    <source>
        <dbReference type="SAM" id="MobiDB-lite"/>
    </source>
</evidence>
<dbReference type="GO" id="GO:0016706">
    <property type="term" value="F:2-oxoglutarate-dependent dioxygenase activity"/>
    <property type="evidence" value="ECO:0007669"/>
    <property type="project" value="UniProtKB-ARBA"/>
</dbReference>
<feature type="domain" description="TauD/TfdA-like" evidence="8">
    <location>
        <begin position="291"/>
        <end position="545"/>
    </location>
</feature>
<evidence type="ECO:0000259" key="9">
    <source>
        <dbReference type="Pfam" id="PF06155"/>
    </source>
</evidence>
<keyword evidence="3" id="KW-0479">Metal-binding</keyword>
<evidence type="ECO:0000256" key="3">
    <source>
        <dbReference type="ARBA" id="ARBA00022723"/>
    </source>
</evidence>
<dbReference type="GO" id="GO:0005739">
    <property type="term" value="C:mitochondrion"/>
    <property type="evidence" value="ECO:0007669"/>
    <property type="project" value="TreeGrafter"/>
</dbReference>
<dbReference type="Gene3D" id="3.30.2020.30">
    <property type="match status" value="1"/>
</dbReference>
<evidence type="ECO:0000256" key="6">
    <source>
        <dbReference type="ARBA" id="ARBA00023004"/>
    </source>
</evidence>
<feature type="domain" description="Gamma-butyrobetaine hydroxylase-like N-terminal" evidence="9">
    <location>
        <begin position="90"/>
        <end position="141"/>
    </location>
</feature>
<dbReference type="InterPro" id="IPR042098">
    <property type="entry name" value="TauD-like_sf"/>
</dbReference>
<sequence length="568" mass="62263">MFSAPRLLAAAAPATRATVRPRTALVKAALATTTRHFAHHAAMTRSSGATAAVVLPSTRFSVQLRRTLATAATSSTPPSAPIVHGNRVDLALYGDDKTPSQFHHVWLRDHCPCARCVHPSTRQKLHASGDIPLEIAPKAVRWERATGTTAVAMDAAARDEWELVVEWPVFALASQTAAAGNVGVGDASAAAAEAANHVSRYPLSYLQRWDYTHPARGRAAADGDRAPTQPRPVAWSKDGHKDILHVDYRDLPPLESLIDPLGPLQAAAGSADTVAERTRATALSAVEAMPAHVLDAFATHGLVFFHNVPLDRGNDYVETLAKRFGYAIRHTFYGPSWDVKSVAHSANVAYTAQFLGLHMDLMYFEAPPGLQFLHMLQSSTRGGASLFLDMWHAWQTFAQSHPQELVDALANVPVSYHYAHAHHATAKNATSTPHHLHFRHPLASRRTLSATGSSHGSDDAVARDMYYAPPFQAPLEASPDQVEVWYRAMSAWEGHMRAQPMFTIQMKPGDCVLFHNRRVLHGRTAFEVGKDGQGAGGQRHLRGVYVDWDDFKDRWRVANWIKSQAARK</sequence>
<keyword evidence="11" id="KW-1185">Reference proteome</keyword>
<comment type="cofactor">
    <cofactor evidence="1">
        <name>Fe(2+)</name>
        <dbReference type="ChEBI" id="CHEBI:29033"/>
    </cofactor>
</comment>
<evidence type="ECO:0000259" key="8">
    <source>
        <dbReference type="Pfam" id="PF02668"/>
    </source>
</evidence>
<dbReference type="GO" id="GO:0046872">
    <property type="term" value="F:metal ion binding"/>
    <property type="evidence" value="ECO:0007669"/>
    <property type="project" value="UniProtKB-KW"/>
</dbReference>
<dbReference type="STRING" id="578462.A0A0L0SHV6"/>
<dbReference type="Gene3D" id="3.60.130.10">
    <property type="entry name" value="Clavaminate synthase-like"/>
    <property type="match status" value="1"/>
</dbReference>
<evidence type="ECO:0000313" key="11">
    <source>
        <dbReference type="Proteomes" id="UP000054350"/>
    </source>
</evidence>
<dbReference type="InterPro" id="IPR003819">
    <property type="entry name" value="TauD/TfdA-like"/>
</dbReference>
<proteinExistence type="inferred from homology"/>
<dbReference type="PANTHER" id="PTHR10696:SF25">
    <property type="entry name" value="OXIDOREDUCTASE AIM17-RELATED"/>
    <property type="match status" value="1"/>
</dbReference>
<evidence type="ECO:0000256" key="1">
    <source>
        <dbReference type="ARBA" id="ARBA00001954"/>
    </source>
</evidence>
<dbReference type="Pfam" id="PF02668">
    <property type="entry name" value="TauD"/>
    <property type="match status" value="1"/>
</dbReference>
<dbReference type="Pfam" id="PF06155">
    <property type="entry name" value="GBBH-like_N"/>
    <property type="match status" value="1"/>
</dbReference>
<evidence type="ECO:0000313" key="10">
    <source>
        <dbReference type="EMBL" id="KNE62024.1"/>
    </source>
</evidence>
<keyword evidence="4" id="KW-0223">Dioxygenase</keyword>
<dbReference type="eggNOG" id="KOG3888">
    <property type="taxonomic scope" value="Eukaryota"/>
</dbReference>
<dbReference type="EMBL" id="GG745339">
    <property type="protein sequence ID" value="KNE62024.1"/>
    <property type="molecule type" value="Genomic_DNA"/>
</dbReference>
<accession>A0A0L0SHV6</accession>
<dbReference type="OrthoDB" id="406634at2759"/>
<evidence type="ECO:0008006" key="12">
    <source>
        <dbReference type="Google" id="ProtNLM"/>
    </source>
</evidence>
<keyword evidence="5" id="KW-0560">Oxidoreductase</keyword>
<feature type="region of interest" description="Disordered" evidence="7">
    <location>
        <begin position="216"/>
        <end position="236"/>
    </location>
</feature>
<protein>
    <recommendedName>
        <fullName evidence="12">TauD/TfdA-like domain-containing protein</fullName>
    </recommendedName>
</protein>
<dbReference type="SUPFAM" id="SSF51197">
    <property type="entry name" value="Clavaminate synthase-like"/>
    <property type="match status" value="1"/>
</dbReference>
<organism evidence="10 11">
    <name type="scientific">Allomyces macrogynus (strain ATCC 38327)</name>
    <name type="common">Allomyces javanicus var. macrogynus</name>
    <dbReference type="NCBI Taxonomy" id="578462"/>
    <lineage>
        <taxon>Eukaryota</taxon>
        <taxon>Fungi</taxon>
        <taxon>Fungi incertae sedis</taxon>
        <taxon>Blastocladiomycota</taxon>
        <taxon>Blastocladiomycetes</taxon>
        <taxon>Blastocladiales</taxon>
        <taxon>Blastocladiaceae</taxon>
        <taxon>Allomyces</taxon>
    </lineage>
</organism>
<evidence type="ECO:0000256" key="2">
    <source>
        <dbReference type="ARBA" id="ARBA00008654"/>
    </source>
</evidence>
<dbReference type="Proteomes" id="UP000054350">
    <property type="component" value="Unassembled WGS sequence"/>
</dbReference>
<reference evidence="11" key="2">
    <citation type="submission" date="2009-11" db="EMBL/GenBank/DDBJ databases">
        <title>The Genome Sequence of Allomyces macrogynus strain ATCC 38327.</title>
        <authorList>
            <consortium name="The Broad Institute Genome Sequencing Platform"/>
            <person name="Russ C."/>
            <person name="Cuomo C."/>
            <person name="Shea T."/>
            <person name="Young S.K."/>
            <person name="Zeng Q."/>
            <person name="Koehrsen M."/>
            <person name="Haas B."/>
            <person name="Borodovsky M."/>
            <person name="Guigo R."/>
            <person name="Alvarado L."/>
            <person name="Berlin A."/>
            <person name="Borenstein D."/>
            <person name="Chen Z."/>
            <person name="Engels R."/>
            <person name="Freedman E."/>
            <person name="Gellesch M."/>
            <person name="Goldberg J."/>
            <person name="Griggs A."/>
            <person name="Gujja S."/>
            <person name="Heiman D."/>
            <person name="Hepburn T."/>
            <person name="Howarth C."/>
            <person name="Jen D."/>
            <person name="Larson L."/>
            <person name="Lewis B."/>
            <person name="Mehta T."/>
            <person name="Park D."/>
            <person name="Pearson M."/>
            <person name="Roberts A."/>
            <person name="Saif S."/>
            <person name="Shenoy N."/>
            <person name="Sisk P."/>
            <person name="Stolte C."/>
            <person name="Sykes S."/>
            <person name="Walk T."/>
            <person name="White J."/>
            <person name="Yandava C."/>
            <person name="Burger G."/>
            <person name="Gray M.W."/>
            <person name="Holland P.W.H."/>
            <person name="King N."/>
            <person name="Lang F.B.F."/>
            <person name="Roger A.J."/>
            <person name="Ruiz-Trillo I."/>
            <person name="Lander E."/>
            <person name="Nusbaum C."/>
        </authorList>
    </citation>
    <scope>NUCLEOTIDE SEQUENCE [LARGE SCALE GENOMIC DNA]</scope>
    <source>
        <strain evidence="11">ATCC 38327</strain>
    </source>
</reference>
<evidence type="ECO:0000256" key="5">
    <source>
        <dbReference type="ARBA" id="ARBA00023002"/>
    </source>
</evidence>
<dbReference type="PANTHER" id="PTHR10696">
    <property type="entry name" value="GAMMA-BUTYROBETAINE HYDROXYLASE-RELATED"/>
    <property type="match status" value="1"/>
</dbReference>
<dbReference type="VEuPathDB" id="FungiDB:AMAG_07282"/>